<dbReference type="PANTHER" id="PTHR11846">
    <property type="entry name" value="ADENYLOSUCCINATE SYNTHETASE"/>
    <property type="match status" value="1"/>
</dbReference>
<dbReference type="GO" id="GO:0046040">
    <property type="term" value="P:IMP metabolic process"/>
    <property type="evidence" value="ECO:0007669"/>
    <property type="project" value="TreeGrafter"/>
</dbReference>
<comment type="catalytic activity">
    <reaction evidence="8 10">
        <text>IMP + L-aspartate + GTP = N(6)-(1,2-dicarboxyethyl)-AMP + GDP + phosphate + 2 H(+)</text>
        <dbReference type="Rhea" id="RHEA:15753"/>
        <dbReference type="ChEBI" id="CHEBI:15378"/>
        <dbReference type="ChEBI" id="CHEBI:29991"/>
        <dbReference type="ChEBI" id="CHEBI:37565"/>
        <dbReference type="ChEBI" id="CHEBI:43474"/>
        <dbReference type="ChEBI" id="CHEBI:57567"/>
        <dbReference type="ChEBI" id="CHEBI:58053"/>
        <dbReference type="ChEBI" id="CHEBI:58189"/>
        <dbReference type="EC" id="6.3.4.4"/>
    </reaction>
</comment>
<keyword evidence="6 8" id="KW-0460">Magnesium</keyword>
<dbReference type="InterPro" id="IPR042111">
    <property type="entry name" value="Adenylosuccinate_synth_dom3"/>
</dbReference>
<protein>
    <recommendedName>
        <fullName evidence="8 10">Adenylosuccinate synthetase</fullName>
        <shortName evidence="8">AMPSase</shortName>
        <shortName evidence="8">AdSS</shortName>
        <ecNumber evidence="8 10">6.3.4.4</ecNumber>
    </recommendedName>
    <alternativeName>
        <fullName evidence="8">IMP--aspartate ligase</fullName>
    </alternativeName>
</protein>
<comment type="similarity">
    <text evidence="8 10">Belongs to the adenylosuccinate synthetase family.</text>
</comment>
<dbReference type="RefSeq" id="WP_108729198.1">
    <property type="nucleotide sequence ID" value="NZ_CP025785.1"/>
</dbReference>
<feature type="binding site" description="in other chain" evidence="8">
    <location>
        <position position="299"/>
    </location>
    <ligand>
        <name>IMP</name>
        <dbReference type="ChEBI" id="CHEBI:58053"/>
        <note>ligand shared between dimeric partners</note>
    </ligand>
</feature>
<feature type="binding site" evidence="8">
    <location>
        <position position="301"/>
    </location>
    <ligand>
        <name>GTP</name>
        <dbReference type="ChEBI" id="CHEBI:37565"/>
    </ligand>
</feature>
<evidence type="ECO:0000256" key="6">
    <source>
        <dbReference type="ARBA" id="ARBA00022842"/>
    </source>
</evidence>
<dbReference type="InterPro" id="IPR042110">
    <property type="entry name" value="Adenylosuccinate_synth_dom2"/>
</dbReference>
<dbReference type="EC" id="6.3.4.4" evidence="8 10"/>
<dbReference type="Proteomes" id="UP000244655">
    <property type="component" value="Chromosome"/>
</dbReference>
<dbReference type="Pfam" id="PF00709">
    <property type="entry name" value="Adenylsucc_synt"/>
    <property type="match status" value="1"/>
</dbReference>
<dbReference type="InterPro" id="IPR042109">
    <property type="entry name" value="Adenylosuccinate_synth_dom1"/>
</dbReference>
<dbReference type="HAMAP" id="MF_00011">
    <property type="entry name" value="Adenylosucc_synth"/>
    <property type="match status" value="1"/>
</dbReference>
<dbReference type="SUPFAM" id="SSF52540">
    <property type="entry name" value="P-loop containing nucleoside triphosphate hydrolases"/>
    <property type="match status" value="1"/>
</dbReference>
<comment type="subunit">
    <text evidence="1 8">Homodimer.</text>
</comment>
<comment type="pathway">
    <text evidence="8 10">Purine metabolism; AMP biosynthesis via de novo pathway; AMP from IMP: step 1/2.</text>
</comment>
<dbReference type="GO" id="GO:0044208">
    <property type="term" value="P:'de novo' AMP biosynthetic process"/>
    <property type="evidence" value="ECO:0007669"/>
    <property type="project" value="UniProtKB-UniRule"/>
</dbReference>
<dbReference type="InterPro" id="IPR033128">
    <property type="entry name" value="Adenylosuccin_syn_Lys_AS"/>
</dbReference>
<evidence type="ECO:0000256" key="7">
    <source>
        <dbReference type="ARBA" id="ARBA00023134"/>
    </source>
</evidence>
<dbReference type="EMBL" id="CP025785">
    <property type="protein sequence ID" value="AWG42798.1"/>
    <property type="molecule type" value="Genomic_DNA"/>
</dbReference>
<feature type="binding site" description="in other chain" evidence="8">
    <location>
        <begin position="38"/>
        <end position="41"/>
    </location>
    <ligand>
        <name>IMP</name>
        <dbReference type="ChEBI" id="CHEBI:58053"/>
        <note>ligand shared between dimeric partners</note>
    </ligand>
</feature>
<dbReference type="GO" id="GO:0005737">
    <property type="term" value="C:cytoplasm"/>
    <property type="evidence" value="ECO:0007669"/>
    <property type="project" value="UniProtKB-SubCell"/>
</dbReference>
<keyword evidence="3 8" id="KW-0479">Metal-binding</keyword>
<dbReference type="NCBIfam" id="TIGR00184">
    <property type="entry name" value="purA"/>
    <property type="match status" value="1"/>
</dbReference>
<dbReference type="InterPro" id="IPR001114">
    <property type="entry name" value="Adenylosuccinate_synthetase"/>
</dbReference>
<evidence type="ECO:0000256" key="3">
    <source>
        <dbReference type="ARBA" id="ARBA00022723"/>
    </source>
</evidence>
<dbReference type="NCBIfam" id="NF002223">
    <property type="entry name" value="PRK01117.1"/>
    <property type="match status" value="1"/>
</dbReference>
<keyword evidence="8" id="KW-0963">Cytoplasm</keyword>
<gene>
    <name evidence="8" type="primary">purA</name>
    <name evidence="11" type="ORF">CR532_02165</name>
</gene>
<feature type="binding site" evidence="8">
    <location>
        <position position="13"/>
    </location>
    <ligand>
        <name>Mg(2+)</name>
        <dbReference type="ChEBI" id="CHEBI:18420"/>
    </ligand>
</feature>
<dbReference type="FunFam" id="3.90.170.10:FF:000001">
    <property type="entry name" value="Adenylosuccinate synthetase"/>
    <property type="match status" value="1"/>
</dbReference>
<evidence type="ECO:0000256" key="8">
    <source>
        <dbReference type="HAMAP-Rule" id="MF_00011"/>
    </source>
</evidence>
<evidence type="ECO:0000256" key="9">
    <source>
        <dbReference type="PROSITE-ProRule" id="PRU10134"/>
    </source>
</evidence>
<proteinExistence type="inferred from homology"/>
<dbReference type="InterPro" id="IPR027417">
    <property type="entry name" value="P-loop_NTPase"/>
</dbReference>
<dbReference type="FunFam" id="1.10.300.10:FF:000001">
    <property type="entry name" value="Adenylosuccinate synthetase"/>
    <property type="match status" value="1"/>
</dbReference>
<dbReference type="UniPathway" id="UPA00075">
    <property type="reaction ID" value="UER00335"/>
</dbReference>
<dbReference type="OrthoDB" id="9807553at2"/>
<comment type="cofactor">
    <cofactor evidence="8">
        <name>Mg(2+)</name>
        <dbReference type="ChEBI" id="CHEBI:18420"/>
    </cofactor>
    <text evidence="8">Binds 1 Mg(2+) ion per subunit.</text>
</comment>
<evidence type="ECO:0000256" key="2">
    <source>
        <dbReference type="ARBA" id="ARBA00022598"/>
    </source>
</evidence>
<feature type="binding site" description="in other chain" evidence="8">
    <location>
        <position position="236"/>
    </location>
    <ligand>
        <name>IMP</name>
        <dbReference type="ChEBI" id="CHEBI:58053"/>
        <note>ligand shared between dimeric partners</note>
    </ligand>
</feature>
<reference evidence="11 12" key="1">
    <citation type="submission" date="2018-01" db="EMBL/GenBank/DDBJ databases">
        <title>Genome sequence of Borrelia tachyglossi.</title>
        <authorList>
            <person name="Gofton A.W."/>
        </authorList>
    </citation>
    <scope>NUCLEOTIDE SEQUENCE [LARGE SCALE GENOMIC DNA]</scope>
    <source>
        <strain evidence="11 12">Bc-F10-1268</strain>
    </source>
</reference>
<feature type="binding site" evidence="8">
    <location>
        <begin position="409"/>
        <end position="411"/>
    </location>
    <ligand>
        <name>GTP</name>
        <dbReference type="ChEBI" id="CHEBI:37565"/>
    </ligand>
</feature>
<dbReference type="GO" id="GO:0005525">
    <property type="term" value="F:GTP binding"/>
    <property type="evidence" value="ECO:0007669"/>
    <property type="project" value="UniProtKB-UniRule"/>
</dbReference>
<dbReference type="Gene3D" id="1.10.300.10">
    <property type="entry name" value="Adenylosuccinate Synthetase, subunit A, domain 2"/>
    <property type="match status" value="1"/>
</dbReference>
<evidence type="ECO:0000256" key="10">
    <source>
        <dbReference type="RuleBase" id="RU000520"/>
    </source>
</evidence>
<dbReference type="SMART" id="SM00788">
    <property type="entry name" value="Adenylsucc_synt"/>
    <property type="match status" value="1"/>
</dbReference>
<feature type="active site" description="Proton donor" evidence="8">
    <location>
        <position position="41"/>
    </location>
</feature>
<keyword evidence="2 8" id="KW-0436">Ligase</keyword>
<accession>A0A2S1LWX9</accession>
<dbReference type="AlphaFoldDB" id="A0A2S1LWX9"/>
<feature type="binding site" description="in other chain" evidence="8">
    <location>
        <position position="126"/>
    </location>
    <ligand>
        <name>IMP</name>
        <dbReference type="ChEBI" id="CHEBI:58053"/>
        <note>ligand shared between dimeric partners</note>
    </ligand>
</feature>
<feature type="active site" evidence="9">
    <location>
        <position position="137"/>
    </location>
</feature>
<dbReference type="CDD" id="cd03108">
    <property type="entry name" value="AdSS"/>
    <property type="match status" value="1"/>
</dbReference>
<evidence type="ECO:0000256" key="1">
    <source>
        <dbReference type="ARBA" id="ARBA00011738"/>
    </source>
</evidence>
<evidence type="ECO:0000313" key="11">
    <source>
        <dbReference type="EMBL" id="AWG42798.1"/>
    </source>
</evidence>
<keyword evidence="7 8" id="KW-0342">GTP-binding</keyword>
<comment type="subcellular location">
    <subcellularLocation>
        <location evidence="8">Cytoplasm</location>
    </subcellularLocation>
</comment>
<dbReference type="Gene3D" id="3.40.440.10">
    <property type="entry name" value="Adenylosuccinate Synthetase, subunit A, domain 1"/>
    <property type="match status" value="1"/>
</dbReference>
<feature type="binding site" evidence="8">
    <location>
        <position position="40"/>
    </location>
    <ligand>
        <name>Mg(2+)</name>
        <dbReference type="ChEBI" id="CHEBI:18420"/>
    </ligand>
</feature>
<sequence>MSIYAVIGTQWGDEGKGKIIDFLSEKANYVVRFNGGNNAGHTIVANNKKFIFHLLPSGVLQGSKCVIGPGVVIDPLVLIEELKILRQNNIQIEIFISDKTHIIMPYHIKIDELSEQKKDSRKIGTTKRGIGPCYSDKINRTGIRAVDLLDMEIFEKKLKINLDEKNAIIEKIYNDQPFSYTDILKQYNEYISILKPLITNTGEILKHAMDAEETILIEGAQGTMLDVEHGTFPFVTSSSTLIAAAAGCEIPISKIKHKIGIIKSFSSRVGAGPFVSEILDPIGDKIREQGKEYGSTTGRPRRIGWLDLLTIKKSVTLNELNHLALTKLDILNDIKELKICTAYEFQGKIYDYIPTSCEILEKAKPIYKTFKGFKKDISTISCYEDLPIEAREYIEFIERAVGVQISIISLGEERRKTIFRNKEWINI</sequence>
<feature type="binding site" description="in other chain" evidence="8">
    <location>
        <begin position="13"/>
        <end position="16"/>
    </location>
    <ligand>
        <name>IMP</name>
        <dbReference type="ChEBI" id="CHEBI:58053"/>
        <note>ligand shared between dimeric partners</note>
    </ligand>
</feature>
<name>A0A2S1LWX9_9SPIR</name>
<dbReference type="InterPro" id="IPR018220">
    <property type="entry name" value="Adenylosuccin_syn_GTP-bd"/>
</dbReference>
<feature type="binding site" evidence="8">
    <location>
        <begin position="295"/>
        <end position="301"/>
    </location>
    <ligand>
        <name>substrate</name>
    </ligand>
</feature>
<feature type="binding site" evidence="8">
    <location>
        <begin position="12"/>
        <end position="18"/>
    </location>
    <ligand>
        <name>GTP</name>
        <dbReference type="ChEBI" id="CHEBI:37565"/>
    </ligand>
</feature>
<evidence type="ECO:0000256" key="5">
    <source>
        <dbReference type="ARBA" id="ARBA00022755"/>
    </source>
</evidence>
<feature type="binding site" description="in other chain" evidence="8">
    <location>
        <position position="221"/>
    </location>
    <ligand>
        <name>IMP</name>
        <dbReference type="ChEBI" id="CHEBI:58053"/>
        <note>ligand shared between dimeric partners</note>
    </ligand>
</feature>
<keyword evidence="12" id="KW-1185">Reference proteome</keyword>
<evidence type="ECO:0000256" key="4">
    <source>
        <dbReference type="ARBA" id="ARBA00022741"/>
    </source>
</evidence>
<keyword evidence="5 8" id="KW-0658">Purine biosynthesis</keyword>
<comment type="function">
    <text evidence="8">Plays an important role in the de novo pathway of purine nucleotide biosynthesis. Catalyzes the first committed step in the biosynthesis of AMP from IMP.</text>
</comment>
<dbReference type="GO" id="GO:0004019">
    <property type="term" value="F:adenylosuccinate synthase activity"/>
    <property type="evidence" value="ECO:0007669"/>
    <property type="project" value="UniProtKB-UniRule"/>
</dbReference>
<dbReference type="PANTHER" id="PTHR11846:SF0">
    <property type="entry name" value="ADENYLOSUCCINATE SYNTHETASE"/>
    <property type="match status" value="1"/>
</dbReference>
<feature type="binding site" evidence="8">
    <location>
        <begin position="40"/>
        <end position="42"/>
    </location>
    <ligand>
        <name>GTP</name>
        <dbReference type="ChEBI" id="CHEBI:37565"/>
    </ligand>
</feature>
<dbReference type="PROSITE" id="PS00513">
    <property type="entry name" value="ADENYLOSUCCIN_SYN_2"/>
    <property type="match status" value="1"/>
</dbReference>
<organism evidence="11 12">
    <name type="scientific">Candidatus Borreliella tachyglossi</name>
    <dbReference type="NCBI Taxonomy" id="1964448"/>
    <lineage>
        <taxon>Bacteria</taxon>
        <taxon>Pseudomonadati</taxon>
        <taxon>Spirochaetota</taxon>
        <taxon>Spirochaetia</taxon>
        <taxon>Spirochaetales</taxon>
        <taxon>Borreliaceae</taxon>
        <taxon>Borreliella</taxon>
    </lineage>
</organism>
<feature type="binding site" evidence="8">
    <location>
        <position position="140"/>
    </location>
    <ligand>
        <name>IMP</name>
        <dbReference type="ChEBI" id="CHEBI:58053"/>
        <note>ligand shared between dimeric partners</note>
    </ligand>
</feature>
<dbReference type="PROSITE" id="PS01266">
    <property type="entry name" value="ADENYLOSUCCIN_SYN_1"/>
    <property type="match status" value="1"/>
</dbReference>
<dbReference type="GO" id="GO:0000287">
    <property type="term" value="F:magnesium ion binding"/>
    <property type="evidence" value="ECO:0007669"/>
    <property type="project" value="UniProtKB-UniRule"/>
</dbReference>
<evidence type="ECO:0000313" key="12">
    <source>
        <dbReference type="Proteomes" id="UP000244655"/>
    </source>
</evidence>
<keyword evidence="4 8" id="KW-0547">Nucleotide-binding</keyword>
<dbReference type="Gene3D" id="3.90.170.10">
    <property type="entry name" value="Adenylosuccinate Synthetase, subunit A, domain 3"/>
    <property type="match status" value="1"/>
</dbReference>
<feature type="active site" description="Proton acceptor" evidence="8">
    <location>
        <position position="13"/>
    </location>
</feature>
<feature type="binding site" evidence="8">
    <location>
        <begin position="327"/>
        <end position="329"/>
    </location>
    <ligand>
        <name>GTP</name>
        <dbReference type="ChEBI" id="CHEBI:37565"/>
    </ligand>
</feature>